<sequence length="332" mass="36606">MTDNEHPRTVYDPDIPCRERALLAAAPERLVPASLPAPAAPRPGLRTIVARALGIPLLAFFYGVLPGGWIRAFFLLSLDEDDPLDGVFRWGRTAVLAMIFLPLAQIALLLAGAGEAAAVLAAAGFTGWTVGALRRLREPDAARAARRHHGRYLLPRDFDADAARLLVRTQRAADAVLGSEAHRAGLLDAVRDTVVLPRQEWAIAHALAEHTRLRREHRERCPERPSPRVRGLLEPQRRALDLSVRSVTARVEALEDYARQARDTDDAYREWQSARRVTERNAAYRDLLAETVRDDLAREEIGRLTGGARHAASVLRGPFADGHASTGEIRGI</sequence>
<dbReference type="RefSeq" id="WP_197011274.1">
    <property type="nucleotide sequence ID" value="NZ_BAABES010000005.1"/>
</dbReference>
<protein>
    <submittedName>
        <fullName evidence="2">Uncharacterized protein</fullName>
    </submittedName>
</protein>
<dbReference type="Proteomes" id="UP000614047">
    <property type="component" value="Unassembled WGS sequence"/>
</dbReference>
<reference evidence="2" key="1">
    <citation type="submission" date="2020-11" db="EMBL/GenBank/DDBJ databases">
        <title>Sequencing the genomes of 1000 actinobacteria strains.</title>
        <authorList>
            <person name="Klenk H.-P."/>
        </authorList>
    </citation>
    <scope>NUCLEOTIDE SEQUENCE</scope>
    <source>
        <strain evidence="2">DSM 43175</strain>
    </source>
</reference>
<feature type="transmembrane region" description="Helical" evidence="1">
    <location>
        <begin position="90"/>
        <end position="110"/>
    </location>
</feature>
<accession>A0A931DI06</accession>
<dbReference type="AlphaFoldDB" id="A0A931DI06"/>
<feature type="transmembrane region" description="Helical" evidence="1">
    <location>
        <begin position="53"/>
        <end position="78"/>
    </location>
</feature>
<evidence type="ECO:0000313" key="3">
    <source>
        <dbReference type="Proteomes" id="UP000614047"/>
    </source>
</evidence>
<comment type="caution">
    <text evidence="2">The sequence shown here is derived from an EMBL/GenBank/DDBJ whole genome shotgun (WGS) entry which is preliminary data.</text>
</comment>
<proteinExistence type="predicted"/>
<organism evidence="2 3">
    <name type="scientific">Actinomadura viridis</name>
    <dbReference type="NCBI Taxonomy" id="58110"/>
    <lineage>
        <taxon>Bacteria</taxon>
        <taxon>Bacillati</taxon>
        <taxon>Actinomycetota</taxon>
        <taxon>Actinomycetes</taxon>
        <taxon>Streptosporangiales</taxon>
        <taxon>Thermomonosporaceae</taxon>
        <taxon>Actinomadura</taxon>
    </lineage>
</organism>
<keyword evidence="1" id="KW-0472">Membrane</keyword>
<evidence type="ECO:0000256" key="1">
    <source>
        <dbReference type="SAM" id="Phobius"/>
    </source>
</evidence>
<keyword evidence="3" id="KW-1185">Reference proteome</keyword>
<name>A0A931DI06_9ACTN</name>
<dbReference type="EMBL" id="JADOUA010000001">
    <property type="protein sequence ID" value="MBG6088572.1"/>
    <property type="molecule type" value="Genomic_DNA"/>
</dbReference>
<keyword evidence="1" id="KW-0812">Transmembrane</keyword>
<evidence type="ECO:0000313" key="2">
    <source>
        <dbReference type="EMBL" id="MBG6088572.1"/>
    </source>
</evidence>
<gene>
    <name evidence="2" type="ORF">IW256_002685</name>
</gene>
<keyword evidence="1" id="KW-1133">Transmembrane helix</keyword>